<dbReference type="AlphaFoldDB" id="A0A1J5PMM2"/>
<evidence type="ECO:0000313" key="1">
    <source>
        <dbReference type="EMBL" id="OIQ72753.1"/>
    </source>
</evidence>
<dbReference type="EMBL" id="MLJW01003143">
    <property type="protein sequence ID" value="OIQ72753.1"/>
    <property type="molecule type" value="Genomic_DNA"/>
</dbReference>
<name>A0A1J5PMM2_9ZZZZ</name>
<proteinExistence type="predicted"/>
<protein>
    <submittedName>
        <fullName evidence="1">Uncharacterized protein</fullName>
    </submittedName>
</protein>
<comment type="caution">
    <text evidence="1">The sequence shown here is derived from an EMBL/GenBank/DDBJ whole genome shotgun (WGS) entry which is preliminary data.</text>
</comment>
<gene>
    <name evidence="1" type="ORF">GALL_456150</name>
</gene>
<reference evidence="1" key="1">
    <citation type="submission" date="2016-10" db="EMBL/GenBank/DDBJ databases">
        <title>Sequence of Gallionella enrichment culture.</title>
        <authorList>
            <person name="Poehlein A."/>
            <person name="Muehling M."/>
            <person name="Daniel R."/>
        </authorList>
    </citation>
    <scope>NUCLEOTIDE SEQUENCE</scope>
</reference>
<sequence>MLACTGASRIHRQRGQGHDAAFTPVVGTQNQQHVFQRDDHHQTPEDCRHCANQVGCIRSNLRGRAKNGLHGVQRTGANVTVHHAHCTQCECRKTIPAGCLTHDDPLKLNKRPLSPQSHQERISTGFSLRLGDSQPRFQSANDVAQPDPAQSWHAVVPCKDANNACAR</sequence>
<organism evidence="1">
    <name type="scientific">mine drainage metagenome</name>
    <dbReference type="NCBI Taxonomy" id="410659"/>
    <lineage>
        <taxon>unclassified sequences</taxon>
        <taxon>metagenomes</taxon>
        <taxon>ecological metagenomes</taxon>
    </lineage>
</organism>
<accession>A0A1J5PMM2</accession>